<reference evidence="2 3" key="1">
    <citation type="journal article" date="2024" name="Plant Biotechnol. J.">
        <title>Dendrobium thyrsiflorum genome and its molecular insights into genes involved in important horticultural traits.</title>
        <authorList>
            <person name="Chen B."/>
            <person name="Wang J.Y."/>
            <person name="Zheng P.J."/>
            <person name="Li K.L."/>
            <person name="Liang Y.M."/>
            <person name="Chen X.F."/>
            <person name="Zhang C."/>
            <person name="Zhao X."/>
            <person name="He X."/>
            <person name="Zhang G.Q."/>
            <person name="Liu Z.J."/>
            <person name="Xu Q."/>
        </authorList>
    </citation>
    <scope>NUCLEOTIDE SEQUENCE [LARGE SCALE GENOMIC DNA]</scope>
    <source>
        <strain evidence="2">GZMU011</strain>
    </source>
</reference>
<keyword evidence="3" id="KW-1185">Reference proteome</keyword>
<dbReference type="AlphaFoldDB" id="A0ABD0UY18"/>
<organism evidence="2 3">
    <name type="scientific">Dendrobium thyrsiflorum</name>
    <name type="common">Pinecone-like raceme dendrobium</name>
    <name type="synonym">Orchid</name>
    <dbReference type="NCBI Taxonomy" id="117978"/>
    <lineage>
        <taxon>Eukaryota</taxon>
        <taxon>Viridiplantae</taxon>
        <taxon>Streptophyta</taxon>
        <taxon>Embryophyta</taxon>
        <taxon>Tracheophyta</taxon>
        <taxon>Spermatophyta</taxon>
        <taxon>Magnoliopsida</taxon>
        <taxon>Liliopsida</taxon>
        <taxon>Asparagales</taxon>
        <taxon>Orchidaceae</taxon>
        <taxon>Epidendroideae</taxon>
        <taxon>Malaxideae</taxon>
        <taxon>Dendrobiinae</taxon>
        <taxon>Dendrobium</taxon>
    </lineage>
</organism>
<gene>
    <name evidence="2" type="ORF">M5K25_012639</name>
</gene>
<sequence>MKADRRTNIPPNSDNEGHKHKTEGSSPSPTAMKAACSSMLSLIHMSQVISVMKAGGLWLRHPSAPSTPLALSSVREELFVLKGFVRVQSLACKSPDPSRMHWSLGSACSFVSWFRLQLRLLVPRASTSSPTRSPNSVLAVGSSRRDQMSRLGFSPATSSRTSAASGFARSVSVSVSDFPFLCDRKFGYLDRDTKQPPFGRLGLRFLLLLFPYDLSATAMKVVGSDTISDCYTILLSEPWQEEAQDELLTEIEAQTPCGLLKLASHGNSKT</sequence>
<dbReference type="EMBL" id="JANQDX010000010">
    <property type="protein sequence ID" value="KAL0917568.1"/>
    <property type="molecule type" value="Genomic_DNA"/>
</dbReference>
<proteinExistence type="predicted"/>
<evidence type="ECO:0000256" key="1">
    <source>
        <dbReference type="SAM" id="MobiDB-lite"/>
    </source>
</evidence>
<accession>A0ABD0UY18</accession>
<comment type="caution">
    <text evidence="2">The sequence shown here is derived from an EMBL/GenBank/DDBJ whole genome shotgun (WGS) entry which is preliminary data.</text>
</comment>
<evidence type="ECO:0000313" key="3">
    <source>
        <dbReference type="Proteomes" id="UP001552299"/>
    </source>
</evidence>
<feature type="region of interest" description="Disordered" evidence="1">
    <location>
        <begin position="1"/>
        <end position="32"/>
    </location>
</feature>
<protein>
    <submittedName>
        <fullName evidence="2">Uncharacterized protein</fullName>
    </submittedName>
</protein>
<evidence type="ECO:0000313" key="2">
    <source>
        <dbReference type="EMBL" id="KAL0917568.1"/>
    </source>
</evidence>
<name>A0ABD0UY18_DENTH</name>
<dbReference type="Proteomes" id="UP001552299">
    <property type="component" value="Unassembled WGS sequence"/>
</dbReference>